<feature type="binding site" evidence="8">
    <location>
        <position position="243"/>
    </location>
    <ligand>
        <name>ATP</name>
        <dbReference type="ChEBI" id="CHEBI:30616"/>
    </ligand>
</feature>
<evidence type="ECO:0000256" key="6">
    <source>
        <dbReference type="ARBA" id="ARBA00022840"/>
    </source>
</evidence>
<name>A0ABY7VMQ7_9BACT</name>
<dbReference type="GO" id="GO:0016779">
    <property type="term" value="F:nucleotidyltransferase activity"/>
    <property type="evidence" value="ECO:0007669"/>
    <property type="project" value="UniProtKB-KW"/>
</dbReference>
<accession>A0ABY7VMQ7</accession>
<comment type="cofactor">
    <cofactor evidence="8">
        <name>Mg(2+)</name>
        <dbReference type="ChEBI" id="CHEBI:18420"/>
    </cofactor>
    <cofactor evidence="8">
        <name>Mn(2+)</name>
        <dbReference type="ChEBI" id="CHEBI:29035"/>
    </cofactor>
</comment>
<feature type="binding site" evidence="8">
    <location>
        <position position="333"/>
    </location>
    <ligand>
        <name>ATP</name>
        <dbReference type="ChEBI" id="CHEBI:30616"/>
    </ligand>
</feature>
<organism evidence="9 10">
    <name type="scientific">Lentisphaera profundi</name>
    <dbReference type="NCBI Taxonomy" id="1658616"/>
    <lineage>
        <taxon>Bacteria</taxon>
        <taxon>Pseudomonadati</taxon>
        <taxon>Lentisphaerota</taxon>
        <taxon>Lentisphaeria</taxon>
        <taxon>Lentisphaerales</taxon>
        <taxon>Lentisphaeraceae</taxon>
        <taxon>Lentisphaera</taxon>
    </lineage>
</organism>
<comment type="catalytic activity">
    <reaction evidence="8">
        <text>L-histidyl-[protein] + UTP = N(tele)-(5'-uridylyl)-L-histidyl-[protein] + diphosphate</text>
        <dbReference type="Rhea" id="RHEA:83891"/>
        <dbReference type="Rhea" id="RHEA-COMP:9745"/>
        <dbReference type="Rhea" id="RHEA-COMP:20239"/>
        <dbReference type="ChEBI" id="CHEBI:29979"/>
        <dbReference type="ChEBI" id="CHEBI:33019"/>
        <dbReference type="ChEBI" id="CHEBI:46398"/>
        <dbReference type="ChEBI" id="CHEBI:233474"/>
    </reaction>
</comment>
<keyword evidence="6 8" id="KW-0067">ATP-binding</keyword>
<comment type="catalytic activity">
    <reaction evidence="8">
        <text>L-tyrosyl-[protein] + UTP = O-(5'-uridylyl)-L-tyrosyl-[protein] + diphosphate</text>
        <dbReference type="Rhea" id="RHEA:83887"/>
        <dbReference type="Rhea" id="RHEA-COMP:10136"/>
        <dbReference type="Rhea" id="RHEA-COMP:20238"/>
        <dbReference type="ChEBI" id="CHEBI:33019"/>
        <dbReference type="ChEBI" id="CHEBI:46398"/>
        <dbReference type="ChEBI" id="CHEBI:46858"/>
        <dbReference type="ChEBI" id="CHEBI:90602"/>
    </reaction>
</comment>
<keyword evidence="5 8" id="KW-0547">Nucleotide-binding</keyword>
<evidence type="ECO:0000256" key="1">
    <source>
        <dbReference type="ARBA" id="ARBA00009747"/>
    </source>
</evidence>
<protein>
    <recommendedName>
        <fullName evidence="8">Protein nucleotidyltransferase YdiU</fullName>
        <ecNumber evidence="8">2.7.7.-</ecNumber>
    </recommendedName>
    <alternativeName>
        <fullName evidence="8">Protein adenylyltransferase YdiU</fullName>
        <ecNumber evidence="8">2.7.7.108</ecNumber>
    </alternativeName>
    <alternativeName>
        <fullName evidence="8">Protein uridylyltransferase YdiU</fullName>
        <ecNumber evidence="8">2.7.7.-</ecNumber>
    </alternativeName>
</protein>
<reference evidence="9 10" key="1">
    <citation type="submission" date="2023-02" db="EMBL/GenBank/DDBJ databases">
        <title>Genome sequence of Lentisphaera profundi SAORIC-696.</title>
        <authorList>
            <person name="Kim e."/>
            <person name="Cho J.-C."/>
            <person name="Choi A."/>
            <person name="Kang I."/>
        </authorList>
    </citation>
    <scope>NUCLEOTIDE SEQUENCE [LARGE SCALE GENOMIC DNA]</scope>
    <source>
        <strain evidence="9 10">SAORIC-696</strain>
    </source>
</reference>
<feature type="active site" description="Proton acceptor" evidence="8">
    <location>
        <position position="323"/>
    </location>
</feature>
<comment type="catalytic activity">
    <reaction evidence="8">
        <text>L-threonyl-[protein] + ATP = 3-O-(5'-adenylyl)-L-threonyl-[protein] + diphosphate</text>
        <dbReference type="Rhea" id="RHEA:54292"/>
        <dbReference type="Rhea" id="RHEA-COMP:11060"/>
        <dbReference type="Rhea" id="RHEA-COMP:13847"/>
        <dbReference type="ChEBI" id="CHEBI:30013"/>
        <dbReference type="ChEBI" id="CHEBI:30616"/>
        <dbReference type="ChEBI" id="CHEBI:33019"/>
        <dbReference type="ChEBI" id="CHEBI:138113"/>
        <dbReference type="EC" id="2.7.7.108"/>
    </reaction>
</comment>
<comment type="catalytic activity">
    <reaction evidence="8">
        <text>L-seryl-[protein] + ATP = 3-O-(5'-adenylyl)-L-seryl-[protein] + diphosphate</text>
        <dbReference type="Rhea" id="RHEA:58120"/>
        <dbReference type="Rhea" id="RHEA-COMP:9863"/>
        <dbReference type="Rhea" id="RHEA-COMP:15073"/>
        <dbReference type="ChEBI" id="CHEBI:29999"/>
        <dbReference type="ChEBI" id="CHEBI:30616"/>
        <dbReference type="ChEBI" id="CHEBI:33019"/>
        <dbReference type="ChEBI" id="CHEBI:142516"/>
        <dbReference type="EC" id="2.7.7.108"/>
    </reaction>
</comment>
<keyword evidence="3 8" id="KW-0548">Nucleotidyltransferase</keyword>
<evidence type="ECO:0000256" key="7">
    <source>
        <dbReference type="ARBA" id="ARBA00022842"/>
    </source>
</evidence>
<dbReference type="InterPro" id="IPR003846">
    <property type="entry name" value="SelO"/>
</dbReference>
<dbReference type="Proteomes" id="UP001214250">
    <property type="component" value="Chromosome 1"/>
</dbReference>
<sequence>MTAPSKSSNQALVSTFDDFINLVDYSLLENLNADPDAKQDGENHDPRQVFSGHFVPVTPTPLPAPEYVSHSSTLFNELGLSDEMALNKEFSQIFSGDMSAARPPMRNFGWATGYALSIYGTEYTQQCPFRTGNGYGDGRAISVIEIVANNKRWEMQLKGSGPTPYCRGADGRAVLRSSVREFLAQEYMHALGVPTSRSLTLYVSKSETVTRPWYSQDSATANPDIHVENPVAISTRVAPSFLRVGQLELFARRARSHAHPNALEELRMIVTHLIAREYKEDIDQKLVFADQVIELAKQFRKRLSVLVSNWLRVGYCQGNFNSDNCSAGGFTLDYGPFGYCEIFDPEFQPWTGGGNHFEFFNQPTAAEKNFHMFCSALRPLLEEDTKALEELDQVRHDFPAEMEKQIEKMWADKLGLTKIEPELFNQLVVLMINTNVDYTLFFRELSHIPEDVSALRKSFYSKTSPELDEQWQTWLNTWRKLVSSSEDLSTLTKKMKLTNPKYTWREWLVVPAYEQAAQGDYSLVKELQQVLINPYEEQSQEVEDKFYHLRPKEYFNSGGISHYSCSS</sequence>
<dbReference type="EC" id="2.7.7.-" evidence="8"/>
<dbReference type="RefSeq" id="WP_274148756.1">
    <property type="nucleotide sequence ID" value="NZ_CP117811.1"/>
</dbReference>
<evidence type="ECO:0000256" key="4">
    <source>
        <dbReference type="ARBA" id="ARBA00022723"/>
    </source>
</evidence>
<feature type="binding site" evidence="8">
    <location>
        <position position="158"/>
    </location>
    <ligand>
        <name>ATP</name>
        <dbReference type="ChEBI" id="CHEBI:30616"/>
    </ligand>
</feature>
<evidence type="ECO:0000256" key="5">
    <source>
        <dbReference type="ARBA" id="ARBA00022741"/>
    </source>
</evidence>
<comment type="catalytic activity">
    <reaction evidence="8">
        <text>L-tyrosyl-[protein] + ATP = O-(5'-adenylyl)-L-tyrosyl-[protein] + diphosphate</text>
        <dbReference type="Rhea" id="RHEA:54288"/>
        <dbReference type="Rhea" id="RHEA-COMP:10136"/>
        <dbReference type="Rhea" id="RHEA-COMP:13846"/>
        <dbReference type="ChEBI" id="CHEBI:30616"/>
        <dbReference type="ChEBI" id="CHEBI:33019"/>
        <dbReference type="ChEBI" id="CHEBI:46858"/>
        <dbReference type="ChEBI" id="CHEBI:83624"/>
        <dbReference type="EC" id="2.7.7.108"/>
    </reaction>
</comment>
<keyword evidence="8" id="KW-0464">Manganese</keyword>
<feature type="binding site" evidence="8">
    <location>
        <position position="139"/>
    </location>
    <ligand>
        <name>ATP</name>
        <dbReference type="ChEBI" id="CHEBI:30616"/>
    </ligand>
</feature>
<evidence type="ECO:0000313" key="10">
    <source>
        <dbReference type="Proteomes" id="UP001214250"/>
    </source>
</evidence>
<dbReference type="Pfam" id="PF02696">
    <property type="entry name" value="SelO"/>
    <property type="match status" value="1"/>
</dbReference>
<evidence type="ECO:0000256" key="2">
    <source>
        <dbReference type="ARBA" id="ARBA00022679"/>
    </source>
</evidence>
<evidence type="ECO:0000256" key="8">
    <source>
        <dbReference type="HAMAP-Rule" id="MF_00692"/>
    </source>
</evidence>
<dbReference type="HAMAP" id="MF_00692">
    <property type="entry name" value="SelO"/>
    <property type="match status" value="1"/>
</dbReference>
<comment type="similarity">
    <text evidence="1 8">Belongs to the SELO family.</text>
</comment>
<keyword evidence="2 8" id="KW-0808">Transferase</keyword>
<comment type="function">
    <text evidence="8">Nucleotidyltransferase involved in the post-translational modification of proteins. It can catalyze the addition of adenosine monophosphate (AMP) or uridine monophosphate (UMP) to a protein, resulting in modifications known as AMPylation and UMPylation.</text>
</comment>
<evidence type="ECO:0000313" key="9">
    <source>
        <dbReference type="EMBL" id="WDE95310.1"/>
    </source>
</evidence>
<proteinExistence type="inferred from homology"/>
<feature type="binding site" evidence="8">
    <location>
        <position position="136"/>
    </location>
    <ligand>
        <name>ATP</name>
        <dbReference type="ChEBI" id="CHEBI:30616"/>
    </ligand>
</feature>
<evidence type="ECO:0000256" key="3">
    <source>
        <dbReference type="ARBA" id="ARBA00022695"/>
    </source>
</evidence>
<dbReference type="PANTHER" id="PTHR32057">
    <property type="entry name" value="PROTEIN ADENYLYLTRANSFERASE SELO, MITOCHONDRIAL"/>
    <property type="match status" value="1"/>
</dbReference>
<dbReference type="EC" id="2.7.7.108" evidence="8"/>
<keyword evidence="10" id="KW-1185">Reference proteome</keyword>
<keyword evidence="4 8" id="KW-0479">Metal-binding</keyword>
<feature type="binding site" evidence="8">
    <location>
        <position position="171"/>
    </location>
    <ligand>
        <name>ATP</name>
        <dbReference type="ChEBI" id="CHEBI:30616"/>
    </ligand>
</feature>
<dbReference type="EMBL" id="CP117811">
    <property type="protein sequence ID" value="WDE95310.1"/>
    <property type="molecule type" value="Genomic_DNA"/>
</dbReference>
<comment type="catalytic activity">
    <reaction evidence="8">
        <text>L-seryl-[protein] + UTP = O-(5'-uridylyl)-L-seryl-[protein] + diphosphate</text>
        <dbReference type="Rhea" id="RHEA:64604"/>
        <dbReference type="Rhea" id="RHEA-COMP:9863"/>
        <dbReference type="Rhea" id="RHEA-COMP:16635"/>
        <dbReference type="ChEBI" id="CHEBI:29999"/>
        <dbReference type="ChEBI" id="CHEBI:33019"/>
        <dbReference type="ChEBI" id="CHEBI:46398"/>
        <dbReference type="ChEBI" id="CHEBI:156051"/>
    </reaction>
</comment>
<feature type="binding site" evidence="8">
    <location>
        <position position="170"/>
    </location>
    <ligand>
        <name>ATP</name>
        <dbReference type="ChEBI" id="CHEBI:30616"/>
    </ligand>
</feature>
<feature type="binding site" evidence="8">
    <location>
        <position position="236"/>
    </location>
    <ligand>
        <name>ATP</name>
        <dbReference type="ChEBI" id="CHEBI:30616"/>
    </ligand>
</feature>
<keyword evidence="7 8" id="KW-0460">Magnesium</keyword>
<feature type="binding site" evidence="8">
    <location>
        <position position="138"/>
    </location>
    <ligand>
        <name>ATP</name>
        <dbReference type="ChEBI" id="CHEBI:30616"/>
    </ligand>
</feature>
<dbReference type="PANTHER" id="PTHR32057:SF14">
    <property type="entry name" value="PROTEIN ADENYLYLTRANSFERASE SELO, MITOCHONDRIAL"/>
    <property type="match status" value="1"/>
</dbReference>
<feature type="binding site" evidence="8">
    <location>
        <position position="333"/>
    </location>
    <ligand>
        <name>Mg(2+)</name>
        <dbReference type="ChEBI" id="CHEBI:18420"/>
    </ligand>
</feature>
<gene>
    <name evidence="8" type="primary">ydiU</name>
    <name evidence="8" type="synonym">selO</name>
    <name evidence="9" type="ORF">PQO03_06200</name>
</gene>
<feature type="binding site" evidence="8">
    <location>
        <position position="324"/>
    </location>
    <ligand>
        <name>Mg(2+)</name>
        <dbReference type="ChEBI" id="CHEBI:18420"/>
    </ligand>
</feature>